<dbReference type="EMBL" id="LRPY01000167">
    <property type="protein sequence ID" value="KXA18778.1"/>
    <property type="molecule type" value="Genomic_DNA"/>
</dbReference>
<dbReference type="STRING" id="1408287.GCA_000493815_01854"/>
<gene>
    <name evidence="6" type="ORF">HMPREF3221_01616</name>
</gene>
<feature type="domain" description="HTH lysR-type" evidence="5">
    <location>
        <begin position="1"/>
        <end position="58"/>
    </location>
</feature>
<name>A0A133NRB4_FUSNU</name>
<dbReference type="AlphaFoldDB" id="A0A133NRB4"/>
<evidence type="ECO:0000256" key="4">
    <source>
        <dbReference type="ARBA" id="ARBA00023163"/>
    </source>
</evidence>
<dbReference type="Gene3D" id="3.40.190.290">
    <property type="match status" value="1"/>
</dbReference>
<keyword evidence="4" id="KW-0804">Transcription</keyword>
<dbReference type="InterPro" id="IPR036388">
    <property type="entry name" value="WH-like_DNA-bd_sf"/>
</dbReference>
<dbReference type="InterPro" id="IPR036390">
    <property type="entry name" value="WH_DNA-bd_sf"/>
</dbReference>
<dbReference type="PROSITE" id="PS50931">
    <property type="entry name" value="HTH_LYSR"/>
    <property type="match status" value="1"/>
</dbReference>
<evidence type="ECO:0000256" key="1">
    <source>
        <dbReference type="ARBA" id="ARBA00009437"/>
    </source>
</evidence>
<evidence type="ECO:0000313" key="7">
    <source>
        <dbReference type="Proteomes" id="UP000070401"/>
    </source>
</evidence>
<reference evidence="7" key="1">
    <citation type="submission" date="2016-01" db="EMBL/GenBank/DDBJ databases">
        <authorList>
            <person name="Mitreva M."/>
            <person name="Pepin K.H."/>
            <person name="Mihindukulasuriya K.A."/>
            <person name="Fulton R."/>
            <person name="Fronick C."/>
            <person name="O'Laughlin M."/>
            <person name="Miner T."/>
            <person name="Herter B."/>
            <person name="Rosa B.A."/>
            <person name="Cordes M."/>
            <person name="Tomlinson C."/>
            <person name="Wollam A."/>
            <person name="Palsikar V.B."/>
            <person name="Mardis E.R."/>
            <person name="Wilson R.K."/>
        </authorList>
    </citation>
    <scope>NUCLEOTIDE SEQUENCE [LARGE SCALE GENOMIC DNA]</scope>
    <source>
        <strain evidence="7">MJR7757B</strain>
    </source>
</reference>
<dbReference type="Pfam" id="PF03466">
    <property type="entry name" value="LysR_substrate"/>
    <property type="match status" value="1"/>
</dbReference>
<dbReference type="InterPro" id="IPR000847">
    <property type="entry name" value="LysR_HTH_N"/>
</dbReference>
<dbReference type="PANTHER" id="PTHR30126:SF78">
    <property type="entry name" value="HTH LYSR-TYPE DOMAIN-CONTAINING PROTEIN"/>
    <property type="match status" value="1"/>
</dbReference>
<dbReference type="SUPFAM" id="SSF53850">
    <property type="entry name" value="Periplasmic binding protein-like II"/>
    <property type="match status" value="1"/>
</dbReference>
<dbReference type="PATRIC" id="fig|851.8.peg.1629"/>
<dbReference type="PANTHER" id="PTHR30126">
    <property type="entry name" value="HTH-TYPE TRANSCRIPTIONAL REGULATOR"/>
    <property type="match status" value="1"/>
</dbReference>
<dbReference type="RefSeq" id="WP_008691742.1">
    <property type="nucleotide sequence ID" value="NZ_KQ956738.1"/>
</dbReference>
<evidence type="ECO:0000313" key="6">
    <source>
        <dbReference type="EMBL" id="KXA18778.1"/>
    </source>
</evidence>
<protein>
    <submittedName>
        <fullName evidence="6">Transcriptional regulator, LysR family</fullName>
    </submittedName>
</protein>
<dbReference type="Pfam" id="PF00126">
    <property type="entry name" value="HTH_1"/>
    <property type="match status" value="1"/>
</dbReference>
<keyword evidence="7" id="KW-1185">Reference proteome</keyword>
<dbReference type="Gene3D" id="1.10.10.10">
    <property type="entry name" value="Winged helix-like DNA-binding domain superfamily/Winged helix DNA-binding domain"/>
    <property type="match status" value="1"/>
</dbReference>
<dbReference type="GO" id="GO:0003700">
    <property type="term" value="F:DNA-binding transcription factor activity"/>
    <property type="evidence" value="ECO:0007669"/>
    <property type="project" value="InterPro"/>
</dbReference>
<dbReference type="CDD" id="cd05466">
    <property type="entry name" value="PBP2_LTTR_substrate"/>
    <property type="match status" value="1"/>
</dbReference>
<proteinExistence type="inferred from homology"/>
<dbReference type="GO" id="GO:0000976">
    <property type="term" value="F:transcription cis-regulatory region binding"/>
    <property type="evidence" value="ECO:0007669"/>
    <property type="project" value="TreeGrafter"/>
</dbReference>
<comment type="caution">
    <text evidence="6">The sequence shown here is derived from an EMBL/GenBank/DDBJ whole genome shotgun (WGS) entry which is preliminary data.</text>
</comment>
<keyword evidence="2" id="KW-0805">Transcription regulation</keyword>
<evidence type="ECO:0000256" key="2">
    <source>
        <dbReference type="ARBA" id="ARBA00023015"/>
    </source>
</evidence>
<dbReference type="InterPro" id="IPR005119">
    <property type="entry name" value="LysR_subst-bd"/>
</dbReference>
<dbReference type="Proteomes" id="UP000070401">
    <property type="component" value="Unassembled WGS sequence"/>
</dbReference>
<keyword evidence="3" id="KW-0238">DNA-binding</keyword>
<dbReference type="SUPFAM" id="SSF46785">
    <property type="entry name" value="Winged helix' DNA-binding domain"/>
    <property type="match status" value="1"/>
</dbReference>
<sequence>MKDTDWIILNELYKEPNLTKVSEKLYYSQPSLTKIIQNIEEEFDTRILLRSSKGVKFTAEGEYLAKRAKEYLKFMEETKNKMKGFKYETRGRLNLGSSYTYSKYFLPDILYNYSKENNVNFNIVTKQSEDLFRDIHNLDGAFIHGKYDGNIESILVDEEKAYILSKNKIKLEDLKNMPMISYSTNNKTREILNNWWYQNFNSEPTNQIFSGYVDVAWQLVNRNLGYVCCFLSENFINDYGLCMTPMLDEKGVQLTRETYFIYSKTQDKSNIFDDFLEYLKNRVINKK</sequence>
<dbReference type="eggNOG" id="COG0583">
    <property type="taxonomic scope" value="Bacteria"/>
</dbReference>
<comment type="similarity">
    <text evidence="1">Belongs to the LysR transcriptional regulatory family.</text>
</comment>
<evidence type="ECO:0000259" key="5">
    <source>
        <dbReference type="PROSITE" id="PS50931"/>
    </source>
</evidence>
<accession>A0A133NRB4</accession>
<evidence type="ECO:0000256" key="3">
    <source>
        <dbReference type="ARBA" id="ARBA00023125"/>
    </source>
</evidence>
<organism evidence="6 7">
    <name type="scientific">Fusobacterium nucleatum</name>
    <dbReference type="NCBI Taxonomy" id="851"/>
    <lineage>
        <taxon>Bacteria</taxon>
        <taxon>Fusobacteriati</taxon>
        <taxon>Fusobacteriota</taxon>
        <taxon>Fusobacteriia</taxon>
        <taxon>Fusobacteriales</taxon>
        <taxon>Fusobacteriaceae</taxon>
        <taxon>Fusobacterium</taxon>
    </lineage>
</organism>